<accession>A0A0V0S828</accession>
<organism evidence="2 3">
    <name type="scientific">Trichinella nelsoni</name>
    <dbReference type="NCBI Taxonomy" id="6336"/>
    <lineage>
        <taxon>Eukaryota</taxon>
        <taxon>Metazoa</taxon>
        <taxon>Ecdysozoa</taxon>
        <taxon>Nematoda</taxon>
        <taxon>Enoplea</taxon>
        <taxon>Dorylaimia</taxon>
        <taxon>Trichinellida</taxon>
        <taxon>Trichinellidae</taxon>
        <taxon>Trichinella</taxon>
    </lineage>
</organism>
<dbReference type="EMBL" id="JYDL01000031">
    <property type="protein sequence ID" value="KRX22517.1"/>
    <property type="molecule type" value="Genomic_DNA"/>
</dbReference>
<keyword evidence="1" id="KW-0472">Membrane</keyword>
<evidence type="ECO:0000256" key="1">
    <source>
        <dbReference type="SAM" id="Phobius"/>
    </source>
</evidence>
<feature type="transmembrane region" description="Helical" evidence="1">
    <location>
        <begin position="53"/>
        <end position="73"/>
    </location>
</feature>
<dbReference type="Proteomes" id="UP000054630">
    <property type="component" value="Unassembled WGS sequence"/>
</dbReference>
<keyword evidence="1" id="KW-0812">Transmembrane</keyword>
<proteinExistence type="predicted"/>
<evidence type="ECO:0000313" key="3">
    <source>
        <dbReference type="Proteomes" id="UP000054630"/>
    </source>
</evidence>
<reference evidence="2 3" key="1">
    <citation type="submission" date="2015-01" db="EMBL/GenBank/DDBJ databases">
        <title>Evolution of Trichinella species and genotypes.</title>
        <authorList>
            <person name="Korhonen P.K."/>
            <person name="Edoardo P."/>
            <person name="Giuseppe L.R."/>
            <person name="Gasser R.B."/>
        </authorList>
    </citation>
    <scope>NUCLEOTIDE SEQUENCE [LARGE SCALE GENOMIC DNA]</scope>
    <source>
        <strain evidence="2">ISS37</strain>
    </source>
</reference>
<name>A0A0V0S828_9BILA</name>
<comment type="caution">
    <text evidence="2">The sequence shown here is derived from an EMBL/GenBank/DDBJ whole genome shotgun (WGS) entry which is preliminary data.</text>
</comment>
<protein>
    <submittedName>
        <fullName evidence="2">Uncharacterized protein</fullName>
    </submittedName>
</protein>
<evidence type="ECO:0000313" key="2">
    <source>
        <dbReference type="EMBL" id="KRX22517.1"/>
    </source>
</evidence>
<keyword evidence="3" id="KW-1185">Reference proteome</keyword>
<gene>
    <name evidence="2" type="ORF">T07_13765</name>
</gene>
<sequence>MHSSNYNELSGNDRLFVFHWWLLSPFVHSYKVRKRAADLCKCIDCTREKRHTFCSTCGGVFCLSEFFVMAFSVRNAYSNFVYEHFYPMWKRPHVRIPLMVDMVVCALLQSEQTKRAEEGRKIRTLLLIYVASDSPMKHSLTLFTALKAIKVIQFKREGSR</sequence>
<keyword evidence="1" id="KW-1133">Transmembrane helix</keyword>
<dbReference type="AlphaFoldDB" id="A0A0V0S828"/>
<feature type="transmembrane region" description="Helical" evidence="1">
    <location>
        <begin position="15"/>
        <end position="32"/>
    </location>
</feature>